<name>A0A0V0Q8A5_PSEPJ</name>
<proteinExistence type="predicted"/>
<protein>
    <submittedName>
        <fullName evidence="3">Uncharacterized protein</fullName>
    </submittedName>
</protein>
<gene>
    <name evidence="3" type="ORF">PPERSA_03297</name>
</gene>
<organism evidence="3 4">
    <name type="scientific">Pseudocohnilembus persalinus</name>
    <name type="common">Ciliate</name>
    <dbReference type="NCBI Taxonomy" id="266149"/>
    <lineage>
        <taxon>Eukaryota</taxon>
        <taxon>Sar</taxon>
        <taxon>Alveolata</taxon>
        <taxon>Ciliophora</taxon>
        <taxon>Intramacronucleata</taxon>
        <taxon>Oligohymenophorea</taxon>
        <taxon>Scuticociliatia</taxon>
        <taxon>Philasterida</taxon>
        <taxon>Pseudocohnilembidae</taxon>
        <taxon>Pseudocohnilembus</taxon>
    </lineage>
</organism>
<dbReference type="EMBL" id="LDAU01000243">
    <property type="protein sequence ID" value="KRW98466.1"/>
    <property type="molecule type" value="Genomic_DNA"/>
</dbReference>
<evidence type="ECO:0000313" key="3">
    <source>
        <dbReference type="EMBL" id="KRW98466.1"/>
    </source>
</evidence>
<keyword evidence="1" id="KW-0175">Coiled coil</keyword>
<feature type="region of interest" description="Disordered" evidence="2">
    <location>
        <begin position="341"/>
        <end position="363"/>
    </location>
</feature>
<sequence length="400" mass="47695">MQDFEQLNGKIQQNYIQGEQKFKKQFNSCKNQKKRLDYDNQVQEKYNQASYQAIHNLHYQQNKILIEKAKEYEIEEILQHNKEVKQQQYEIQQKVLQNIEQKIQQENIKKQQKLQEKIEQQKQIQGLSPKKKVSPLFIQNTNRIQTGSTSSSPRKKFVKLRKNVNNLNFRPRSQTILLINKNRNDDLDKQYQDKQSPFKQDTQLKKRQGSLVLNYIQISKKAENFTPSLVIKFQNSQILEQIQKKTLQKTTGQFTFDQNYDLINLDTYDRHNKRKATSLSPQKKYNKNQILKSQNTLDNQISIWKNNFFDEIQSKQQTDNKILSADQVKLTNELEATYKKKKSSLESETQLASEENNQNSDRTRQIVFFQSKKVRNGQFYQYNDQVQTEKNSISKFEDKQ</sequence>
<dbReference type="Proteomes" id="UP000054937">
    <property type="component" value="Unassembled WGS sequence"/>
</dbReference>
<reference evidence="3 4" key="1">
    <citation type="journal article" date="2015" name="Sci. Rep.">
        <title>Genome of the facultative scuticociliatosis pathogen Pseudocohnilembus persalinus provides insight into its virulence through horizontal gene transfer.</title>
        <authorList>
            <person name="Xiong J."/>
            <person name="Wang G."/>
            <person name="Cheng J."/>
            <person name="Tian M."/>
            <person name="Pan X."/>
            <person name="Warren A."/>
            <person name="Jiang C."/>
            <person name="Yuan D."/>
            <person name="Miao W."/>
        </authorList>
    </citation>
    <scope>NUCLEOTIDE SEQUENCE [LARGE SCALE GENOMIC DNA]</scope>
    <source>
        <strain evidence="3">36N120E</strain>
    </source>
</reference>
<feature type="compositionally biased region" description="Polar residues" evidence="2">
    <location>
        <begin position="346"/>
        <end position="360"/>
    </location>
</feature>
<feature type="coiled-coil region" evidence="1">
    <location>
        <begin position="82"/>
        <end position="120"/>
    </location>
</feature>
<evidence type="ECO:0000256" key="1">
    <source>
        <dbReference type="SAM" id="Coils"/>
    </source>
</evidence>
<keyword evidence="4" id="KW-1185">Reference proteome</keyword>
<dbReference type="InParanoid" id="A0A0V0Q8A5"/>
<accession>A0A0V0Q8A5</accession>
<evidence type="ECO:0000256" key="2">
    <source>
        <dbReference type="SAM" id="MobiDB-lite"/>
    </source>
</evidence>
<evidence type="ECO:0000313" key="4">
    <source>
        <dbReference type="Proteomes" id="UP000054937"/>
    </source>
</evidence>
<comment type="caution">
    <text evidence="3">The sequence shown here is derived from an EMBL/GenBank/DDBJ whole genome shotgun (WGS) entry which is preliminary data.</text>
</comment>
<dbReference type="AlphaFoldDB" id="A0A0V0Q8A5"/>